<comment type="caution">
    <text evidence="5">The sequence shown here is derived from an EMBL/GenBank/DDBJ whole genome shotgun (WGS) entry which is preliminary data.</text>
</comment>
<evidence type="ECO:0000259" key="4">
    <source>
        <dbReference type="PROSITE" id="PS51755"/>
    </source>
</evidence>
<dbReference type="GO" id="GO:0000160">
    <property type="term" value="P:phosphorelay signal transduction system"/>
    <property type="evidence" value="ECO:0007669"/>
    <property type="project" value="InterPro"/>
</dbReference>
<feature type="domain" description="OmpR/PhoB-type" evidence="4">
    <location>
        <begin position="3"/>
        <end position="100"/>
    </location>
</feature>
<dbReference type="GO" id="GO:0006355">
    <property type="term" value="P:regulation of DNA-templated transcription"/>
    <property type="evidence" value="ECO:0007669"/>
    <property type="project" value="InterPro"/>
</dbReference>
<name>A0A2T3NGP2_9GAMM</name>
<evidence type="ECO:0000256" key="1">
    <source>
        <dbReference type="ARBA" id="ARBA00023125"/>
    </source>
</evidence>
<keyword evidence="6" id="KW-1185">Reference proteome</keyword>
<keyword evidence="3" id="KW-1133">Transmembrane helix</keyword>
<dbReference type="EMBL" id="PYMA01000019">
    <property type="protein sequence ID" value="PSW13940.1"/>
    <property type="molecule type" value="Genomic_DNA"/>
</dbReference>
<dbReference type="InterPro" id="IPR016032">
    <property type="entry name" value="Sig_transdc_resp-reg_C-effctor"/>
</dbReference>
<dbReference type="Pfam" id="PF00486">
    <property type="entry name" value="Trans_reg_C"/>
    <property type="match status" value="1"/>
</dbReference>
<keyword evidence="3" id="KW-0812">Transmembrane</keyword>
<dbReference type="InterPro" id="IPR001867">
    <property type="entry name" value="OmpR/PhoB-type_DNA-bd"/>
</dbReference>
<dbReference type="SUPFAM" id="SSF46894">
    <property type="entry name" value="C-terminal effector domain of the bipartite response regulators"/>
    <property type="match status" value="1"/>
</dbReference>
<dbReference type="AlphaFoldDB" id="A0A2T3NGP2"/>
<evidence type="ECO:0000313" key="6">
    <source>
        <dbReference type="Proteomes" id="UP000241771"/>
    </source>
</evidence>
<dbReference type="InterPro" id="IPR036388">
    <property type="entry name" value="WH-like_DNA-bd_sf"/>
</dbReference>
<gene>
    <name evidence="5" type="ORF">C9I98_22205</name>
</gene>
<organism evidence="5 6">
    <name type="scientific">Photobacterium sanctipauli</name>
    <dbReference type="NCBI Taxonomy" id="1342794"/>
    <lineage>
        <taxon>Bacteria</taxon>
        <taxon>Pseudomonadati</taxon>
        <taxon>Pseudomonadota</taxon>
        <taxon>Gammaproteobacteria</taxon>
        <taxon>Vibrionales</taxon>
        <taxon>Vibrionaceae</taxon>
        <taxon>Photobacterium</taxon>
    </lineage>
</organism>
<evidence type="ECO:0000256" key="3">
    <source>
        <dbReference type="SAM" id="Phobius"/>
    </source>
</evidence>
<dbReference type="CDD" id="cd00383">
    <property type="entry name" value="trans_reg_C"/>
    <property type="match status" value="1"/>
</dbReference>
<feature type="DNA-binding region" description="OmpR/PhoB-type" evidence="2">
    <location>
        <begin position="3"/>
        <end position="100"/>
    </location>
</feature>
<protein>
    <recommendedName>
        <fullName evidence="4">OmpR/PhoB-type domain-containing protein</fullName>
    </recommendedName>
</protein>
<proteinExistence type="predicted"/>
<dbReference type="SMART" id="SM00862">
    <property type="entry name" value="Trans_reg_C"/>
    <property type="match status" value="1"/>
</dbReference>
<reference evidence="5 6" key="1">
    <citation type="submission" date="2018-01" db="EMBL/GenBank/DDBJ databases">
        <title>Whole genome sequencing of Histamine producing bacteria.</title>
        <authorList>
            <person name="Butler K."/>
        </authorList>
    </citation>
    <scope>NUCLEOTIDE SEQUENCE [LARGE SCALE GENOMIC DNA]</scope>
    <source>
        <strain evidence="5 6">DSM 100436</strain>
    </source>
</reference>
<feature type="transmembrane region" description="Helical" evidence="3">
    <location>
        <begin position="114"/>
        <end position="137"/>
    </location>
</feature>
<evidence type="ECO:0000313" key="5">
    <source>
        <dbReference type="EMBL" id="PSW13940.1"/>
    </source>
</evidence>
<dbReference type="Gene3D" id="1.10.10.10">
    <property type="entry name" value="Winged helix-like DNA-binding domain superfamily/Winged helix DNA-binding domain"/>
    <property type="match status" value="1"/>
</dbReference>
<accession>A0A2T3NGP2</accession>
<dbReference type="PROSITE" id="PS51755">
    <property type="entry name" value="OMPR_PHOB"/>
    <property type="match status" value="1"/>
</dbReference>
<sequence>MISNVVFKSNVKWNPESDVLWSDQDKVTLNYSEYQVLLVLYRRLGQPVPKEELIAAAWPNRIITDSSLFQVIRSLRGKLGEPEKGVYLENVSKVGYILKPDALTVKTEKKTSHWVTGITFGAMALLAAVAGGVFWLGTSPDVEQEQLYISYDVMTGNHITLYSDSAELLLPLREYAERLISLLPNKERMLYFYQTKHALYIAGCNSQNRICDESESFSVMLNRSEKEQRLTQLAQDIKQRYLAKRELRADMSSKTQWLSNVYRYLDDNTTVQYSTRSISSGESCDNQVFSGVMYAADLNEQSHTIGVRGGRAKLQQPDFEEFMASADVKLSILKFDNALLSNAGQYASELMRMAGTEKGSYRIHLPYSQHNMGLLLIPGQSMNWVYGLDVSSCME</sequence>
<dbReference type="GO" id="GO:0003677">
    <property type="term" value="F:DNA binding"/>
    <property type="evidence" value="ECO:0007669"/>
    <property type="project" value="UniProtKB-UniRule"/>
</dbReference>
<evidence type="ECO:0000256" key="2">
    <source>
        <dbReference type="PROSITE-ProRule" id="PRU01091"/>
    </source>
</evidence>
<dbReference type="Proteomes" id="UP000241771">
    <property type="component" value="Unassembled WGS sequence"/>
</dbReference>
<keyword evidence="3" id="KW-0472">Membrane</keyword>
<keyword evidence="1 2" id="KW-0238">DNA-binding</keyword>